<gene>
    <name evidence="2" type="primary">yajL</name>
    <name evidence="2" type="ORF">ERS852571_02626</name>
</gene>
<dbReference type="PANTHER" id="PTHR48094:SF12">
    <property type="entry name" value="PARKINSON DISEASE PROTEIN 7 HOMOLOG"/>
    <property type="match status" value="1"/>
</dbReference>
<name>A0A173UC96_ANAHA</name>
<dbReference type="PANTHER" id="PTHR48094">
    <property type="entry name" value="PROTEIN/NUCLEIC ACID DEGLYCASE DJ-1-RELATED"/>
    <property type="match status" value="1"/>
</dbReference>
<dbReference type="SUPFAM" id="SSF52317">
    <property type="entry name" value="Class I glutamine amidotransferase-like"/>
    <property type="match status" value="1"/>
</dbReference>
<reference evidence="2 3" key="1">
    <citation type="submission" date="2015-09" db="EMBL/GenBank/DDBJ databases">
        <authorList>
            <consortium name="Pathogen Informatics"/>
        </authorList>
    </citation>
    <scope>NUCLEOTIDE SEQUENCE [LARGE SCALE GENOMIC DNA]</scope>
    <source>
        <strain evidence="2 3">2789STDY5834959</strain>
    </source>
</reference>
<accession>A0A173UC96</accession>
<dbReference type="NCBIfam" id="TIGR01383">
    <property type="entry name" value="not_thiJ"/>
    <property type="match status" value="1"/>
</dbReference>
<dbReference type="InterPro" id="IPR029062">
    <property type="entry name" value="Class_I_gatase-like"/>
</dbReference>
<sequence length="184" mass="20204">MMGKVFVFLADGFEEIEGLTVVDMLRRAEIPTVTVSIGSSRNIIGAHRIEVEADIMFHEVLEAEGAMYVLPGGMPGTLHLKDHEGLGKLLQKAYKNEKYLAAICAAPTVFEKYGFLEGRKATSYPAMKEELKSADYQTDKVVVDGKIITSRGMGTAIDFAAKLVEIIKGTKEKDELLKSIVYGE</sequence>
<dbReference type="AlphaFoldDB" id="A0A173UC96"/>
<organism evidence="2 3">
    <name type="scientific">Anaerostipes hadrus</name>
    <dbReference type="NCBI Taxonomy" id="649756"/>
    <lineage>
        <taxon>Bacteria</taxon>
        <taxon>Bacillati</taxon>
        <taxon>Bacillota</taxon>
        <taxon>Clostridia</taxon>
        <taxon>Lachnospirales</taxon>
        <taxon>Lachnospiraceae</taxon>
        <taxon>Anaerostipes</taxon>
    </lineage>
</organism>
<dbReference type="InterPro" id="IPR002818">
    <property type="entry name" value="DJ-1/PfpI"/>
</dbReference>
<evidence type="ECO:0000313" key="2">
    <source>
        <dbReference type="EMBL" id="CUN11775.1"/>
    </source>
</evidence>
<dbReference type="EMBL" id="CYXY01000019">
    <property type="protein sequence ID" value="CUN11775.1"/>
    <property type="molecule type" value="Genomic_DNA"/>
</dbReference>
<dbReference type="CDD" id="cd03135">
    <property type="entry name" value="GATase1_DJ-1"/>
    <property type="match status" value="1"/>
</dbReference>
<dbReference type="Gene3D" id="3.40.50.880">
    <property type="match status" value="1"/>
</dbReference>
<feature type="domain" description="DJ-1/PfpI" evidence="1">
    <location>
        <begin position="4"/>
        <end position="165"/>
    </location>
</feature>
<dbReference type="InterPro" id="IPR050325">
    <property type="entry name" value="Prot/Nucl_acid_deglycase"/>
</dbReference>
<dbReference type="Pfam" id="PF01965">
    <property type="entry name" value="DJ-1_PfpI"/>
    <property type="match status" value="1"/>
</dbReference>
<dbReference type="GO" id="GO:0005737">
    <property type="term" value="C:cytoplasm"/>
    <property type="evidence" value="ECO:0007669"/>
    <property type="project" value="TreeGrafter"/>
</dbReference>
<proteinExistence type="predicted"/>
<dbReference type="InterPro" id="IPR006287">
    <property type="entry name" value="DJ-1"/>
</dbReference>
<dbReference type="Proteomes" id="UP000095553">
    <property type="component" value="Unassembled WGS sequence"/>
</dbReference>
<protein>
    <submittedName>
        <fullName evidence="2">Chaperone protein YajL</fullName>
    </submittedName>
</protein>
<evidence type="ECO:0000313" key="3">
    <source>
        <dbReference type="Proteomes" id="UP000095553"/>
    </source>
</evidence>
<evidence type="ECO:0000259" key="1">
    <source>
        <dbReference type="Pfam" id="PF01965"/>
    </source>
</evidence>